<accession>A0A438N2X7</accession>
<evidence type="ECO:0000313" key="3">
    <source>
        <dbReference type="Proteomes" id="UP000288859"/>
    </source>
</evidence>
<dbReference type="InterPro" id="IPR036691">
    <property type="entry name" value="Endo/exonu/phosph_ase_sf"/>
</dbReference>
<evidence type="ECO:0000313" key="2">
    <source>
        <dbReference type="EMBL" id="RVX70102.1"/>
    </source>
</evidence>
<gene>
    <name evidence="2" type="ORF">B0A52_06274</name>
</gene>
<organism evidence="2 3">
    <name type="scientific">Exophiala mesophila</name>
    <name type="common">Black yeast-like fungus</name>
    <dbReference type="NCBI Taxonomy" id="212818"/>
    <lineage>
        <taxon>Eukaryota</taxon>
        <taxon>Fungi</taxon>
        <taxon>Dikarya</taxon>
        <taxon>Ascomycota</taxon>
        <taxon>Pezizomycotina</taxon>
        <taxon>Eurotiomycetes</taxon>
        <taxon>Chaetothyriomycetidae</taxon>
        <taxon>Chaetothyriales</taxon>
        <taxon>Herpotrichiellaceae</taxon>
        <taxon>Exophiala</taxon>
    </lineage>
</organism>
<dbReference type="AlphaFoldDB" id="A0A438N2X7"/>
<dbReference type="Proteomes" id="UP000288859">
    <property type="component" value="Unassembled WGS sequence"/>
</dbReference>
<name>A0A438N2X7_EXOME</name>
<dbReference type="PANTHER" id="PTHR42834">
    <property type="entry name" value="ENDONUCLEASE/EXONUCLEASE/PHOSPHATASE FAMILY PROTEIN (AFU_ORTHOLOGUE AFUA_3G09210)"/>
    <property type="match status" value="1"/>
</dbReference>
<evidence type="ECO:0000256" key="1">
    <source>
        <dbReference type="SAM" id="SignalP"/>
    </source>
</evidence>
<dbReference type="CDD" id="cd04486">
    <property type="entry name" value="YhcR_OBF_like"/>
    <property type="match status" value="1"/>
</dbReference>
<evidence type="ECO:0008006" key="4">
    <source>
        <dbReference type="Google" id="ProtNLM"/>
    </source>
</evidence>
<dbReference type="OrthoDB" id="47488at2759"/>
<dbReference type="Gene3D" id="3.60.10.10">
    <property type="entry name" value="Endonuclease/exonuclease/phosphatase"/>
    <property type="match status" value="1"/>
</dbReference>
<dbReference type="SUPFAM" id="SSF56219">
    <property type="entry name" value="DNase I-like"/>
    <property type="match status" value="1"/>
</dbReference>
<reference evidence="2 3" key="1">
    <citation type="submission" date="2017-03" db="EMBL/GenBank/DDBJ databases">
        <title>Genomes of endolithic fungi from Antarctica.</title>
        <authorList>
            <person name="Coleine C."/>
            <person name="Masonjones S."/>
            <person name="Stajich J.E."/>
        </authorList>
    </citation>
    <scope>NUCLEOTIDE SEQUENCE [LARGE SCALE GENOMIC DNA]</scope>
    <source>
        <strain evidence="2 3">CCFEE 6314</strain>
    </source>
</reference>
<dbReference type="VEuPathDB" id="FungiDB:PV10_08859"/>
<dbReference type="EMBL" id="NAJM01000025">
    <property type="protein sequence ID" value="RVX70102.1"/>
    <property type="molecule type" value="Genomic_DNA"/>
</dbReference>
<sequence>MKLSLSLLRISVALLCPVFVTSQSIAEINGNKFLSPYRNQPVSNVTGLVTAIGPSGFWLRSTTPDKDVRTSESVYVFGALPPNATVTMGDIIILDGRVTEYRSSAAYLFLTEITQPSNIRTLSRANTVEPVELGKKDTKPPTEQFSSLDGGDVFALPNNASIISVVNPVLEPGKFGLDFWESLSGELVKIKKPAAASKPNNFGDTWVTGNWKVTSENQRGGVTLTSGDGNPEAILIGSPLDGSSNPAGTKLGDKLDDIVGVVTQAFGFYRVLPLTAVVTEKSEKPALPKGVDWKSGGSCKKFTVGVYNVENLAPTSPWLPDIAGHIVKYLNSPDLLFLQEVQDSNGPTNDDVVSANVTYETLIASIVDQKGVNYNYVDIDPVDDQDGGQPGGNIRTGYLYNPAVIKLNNVNPGSAIDANQVLAGPNLKFNPGRIDPANPAWQASRKPLVAQWETVKDKSTLFTVNVHFSSKGGSSSIEGDARPPVNGGVAARIAQANITASFISEILRQDAQANIIAAGDFNEFSIVRPLQNFVAVSGLKDLDEVAKIKPTERYTYLFDMNSQQLDHVYVSPRIAAAKPDYEHVHVNTWVSSADEISDHDPSVARVNIC</sequence>
<proteinExistence type="predicted"/>
<dbReference type="PANTHER" id="PTHR42834:SF1">
    <property type="entry name" value="ENDONUCLEASE_EXONUCLEASE_PHOSPHATASE FAMILY PROTEIN (AFU_ORTHOLOGUE AFUA_3G09210)"/>
    <property type="match status" value="1"/>
</dbReference>
<protein>
    <recommendedName>
        <fullName evidence="4">Endonuclease/exonuclease/phosphatase domain-containing protein</fullName>
    </recommendedName>
</protein>
<feature type="signal peptide" evidence="1">
    <location>
        <begin position="1"/>
        <end position="22"/>
    </location>
</feature>
<feature type="chain" id="PRO_5019356866" description="Endonuclease/exonuclease/phosphatase domain-containing protein" evidence="1">
    <location>
        <begin position="23"/>
        <end position="609"/>
    </location>
</feature>
<keyword evidence="1" id="KW-0732">Signal</keyword>
<comment type="caution">
    <text evidence="2">The sequence shown here is derived from an EMBL/GenBank/DDBJ whole genome shotgun (WGS) entry which is preliminary data.</text>
</comment>